<sequence>MELTAPSTTLSLSTDGRTFKYCLPYSSEGKPPNVEVRWASKHARRGRPLTPTRSVHFVHQDMVMGEEGDIGTGAQNPPRLHREATTDHRALPTFYTCRATLASIERQPVLIGASSSSQRTNEPSNYAMPDFTQLPKHRKVYNEDFYLESYTSCGPSELRYPPELPARHTASIGQFLLHVVDGQNTIQIWRINGFGPDGQAEWVSMAVGDVELINGKEYRLAYSGGMLGWVTNNTIYNIYVTLAKYPSTLSVGQSGSNLAQCRDVKDVSHWLQLADAATSSPESSA</sequence>
<dbReference type="Proteomes" id="UP000807025">
    <property type="component" value="Unassembled WGS sequence"/>
</dbReference>
<organism evidence="1 2">
    <name type="scientific">Pleurotus eryngii</name>
    <name type="common">Boletus of the steppes</name>
    <dbReference type="NCBI Taxonomy" id="5323"/>
    <lineage>
        <taxon>Eukaryota</taxon>
        <taxon>Fungi</taxon>
        <taxon>Dikarya</taxon>
        <taxon>Basidiomycota</taxon>
        <taxon>Agaricomycotina</taxon>
        <taxon>Agaricomycetes</taxon>
        <taxon>Agaricomycetidae</taxon>
        <taxon>Agaricales</taxon>
        <taxon>Pleurotineae</taxon>
        <taxon>Pleurotaceae</taxon>
        <taxon>Pleurotus</taxon>
    </lineage>
</organism>
<dbReference type="EMBL" id="MU154957">
    <property type="protein sequence ID" value="KAF9486743.1"/>
    <property type="molecule type" value="Genomic_DNA"/>
</dbReference>
<accession>A0A9P6D8K1</accession>
<comment type="caution">
    <text evidence="1">The sequence shown here is derived from an EMBL/GenBank/DDBJ whole genome shotgun (WGS) entry which is preliminary data.</text>
</comment>
<reference evidence="1" key="1">
    <citation type="submission" date="2020-11" db="EMBL/GenBank/DDBJ databases">
        <authorList>
            <consortium name="DOE Joint Genome Institute"/>
            <person name="Ahrendt S."/>
            <person name="Riley R."/>
            <person name="Andreopoulos W."/>
            <person name="Labutti K."/>
            <person name="Pangilinan J."/>
            <person name="Ruiz-Duenas F.J."/>
            <person name="Barrasa J.M."/>
            <person name="Sanchez-Garcia M."/>
            <person name="Camarero S."/>
            <person name="Miyauchi S."/>
            <person name="Serrano A."/>
            <person name="Linde D."/>
            <person name="Babiker R."/>
            <person name="Drula E."/>
            <person name="Ayuso-Fernandez I."/>
            <person name="Pacheco R."/>
            <person name="Padilla G."/>
            <person name="Ferreira P."/>
            <person name="Barriuso J."/>
            <person name="Kellner H."/>
            <person name="Castanera R."/>
            <person name="Alfaro M."/>
            <person name="Ramirez L."/>
            <person name="Pisabarro A.G."/>
            <person name="Kuo A."/>
            <person name="Tritt A."/>
            <person name="Lipzen A."/>
            <person name="He G."/>
            <person name="Yan M."/>
            <person name="Ng V."/>
            <person name="Cullen D."/>
            <person name="Martin F."/>
            <person name="Rosso M.-N."/>
            <person name="Henrissat B."/>
            <person name="Hibbett D."/>
            <person name="Martinez A.T."/>
            <person name="Grigoriev I.V."/>
        </authorList>
    </citation>
    <scope>NUCLEOTIDE SEQUENCE</scope>
    <source>
        <strain evidence="1">ATCC 90797</strain>
    </source>
</reference>
<proteinExistence type="predicted"/>
<evidence type="ECO:0000313" key="1">
    <source>
        <dbReference type="EMBL" id="KAF9486743.1"/>
    </source>
</evidence>
<protein>
    <submittedName>
        <fullName evidence="1">Uncharacterized protein</fullName>
    </submittedName>
</protein>
<name>A0A9P6D8K1_PLEER</name>
<dbReference type="AlphaFoldDB" id="A0A9P6D8K1"/>
<gene>
    <name evidence="1" type="ORF">BDN71DRAFT_1558859</name>
</gene>
<keyword evidence="2" id="KW-1185">Reference proteome</keyword>
<evidence type="ECO:0000313" key="2">
    <source>
        <dbReference type="Proteomes" id="UP000807025"/>
    </source>
</evidence>